<dbReference type="InterPro" id="IPR011105">
    <property type="entry name" value="Cell_wall_hydrolase_SleB"/>
</dbReference>
<dbReference type="Gene3D" id="1.10.10.2520">
    <property type="entry name" value="Cell wall hydrolase SleB, domain 1"/>
    <property type="match status" value="1"/>
</dbReference>
<name>A0ABW4N2X8_9CAUL</name>
<evidence type="ECO:0000313" key="4">
    <source>
        <dbReference type="Proteomes" id="UP001597237"/>
    </source>
</evidence>
<evidence type="ECO:0000313" key="3">
    <source>
        <dbReference type="EMBL" id="MFD1784413.1"/>
    </source>
</evidence>
<dbReference type="GO" id="GO:0016787">
    <property type="term" value="F:hydrolase activity"/>
    <property type="evidence" value="ECO:0007669"/>
    <property type="project" value="UniProtKB-KW"/>
</dbReference>
<reference evidence="4" key="1">
    <citation type="journal article" date="2019" name="Int. J. Syst. Evol. Microbiol.">
        <title>The Global Catalogue of Microorganisms (GCM) 10K type strain sequencing project: providing services to taxonomists for standard genome sequencing and annotation.</title>
        <authorList>
            <consortium name="The Broad Institute Genomics Platform"/>
            <consortium name="The Broad Institute Genome Sequencing Center for Infectious Disease"/>
            <person name="Wu L."/>
            <person name="Ma J."/>
        </authorList>
    </citation>
    <scope>NUCLEOTIDE SEQUENCE [LARGE SCALE GENOMIC DNA]</scope>
    <source>
        <strain evidence="4">DFY28</strain>
    </source>
</reference>
<organism evidence="3 4">
    <name type="scientific">Phenylobacterium terrae</name>
    <dbReference type="NCBI Taxonomy" id="2665495"/>
    <lineage>
        <taxon>Bacteria</taxon>
        <taxon>Pseudomonadati</taxon>
        <taxon>Pseudomonadota</taxon>
        <taxon>Alphaproteobacteria</taxon>
        <taxon>Caulobacterales</taxon>
        <taxon>Caulobacteraceae</taxon>
        <taxon>Phenylobacterium</taxon>
    </lineage>
</organism>
<evidence type="ECO:0000259" key="2">
    <source>
        <dbReference type="Pfam" id="PF07486"/>
    </source>
</evidence>
<feature type="region of interest" description="Disordered" evidence="1">
    <location>
        <begin position="286"/>
        <end position="323"/>
    </location>
</feature>
<protein>
    <submittedName>
        <fullName evidence="3">Cell wall hydrolase</fullName>
    </submittedName>
</protein>
<feature type="domain" description="Cell wall hydrolase SleB" evidence="2">
    <location>
        <begin position="121"/>
        <end position="230"/>
    </location>
</feature>
<feature type="compositionally biased region" description="Low complexity" evidence="1">
    <location>
        <begin position="298"/>
        <end position="323"/>
    </location>
</feature>
<comment type="caution">
    <text evidence="3">The sequence shown here is derived from an EMBL/GenBank/DDBJ whole genome shotgun (WGS) entry which is preliminary data.</text>
</comment>
<keyword evidence="4" id="KW-1185">Reference proteome</keyword>
<proteinExistence type="predicted"/>
<accession>A0ABW4N2X8</accession>
<dbReference type="Proteomes" id="UP001597237">
    <property type="component" value="Unassembled WGS sequence"/>
</dbReference>
<sequence>MIKARVDGRAFLSAALVGSGVGACLGAAFLAGGMIRDVETTPAVSGAEQLSLRGPLPAQGASLTHSAGGTEKVSVSLPPPAPQPAPVAAEARKVTPAKPFHAAGASDLECLTQAVYFEARGEGTRGQAAVAQVVLNRVRHPAFPRSVCDVVFQGANRRKGCQFSFACNGAMKARRESAAWREARQVASRALSGFVMAEVGSATHFHTTHVRPNWGPQLSRVTQVGLHVFYRLGRGGSRAKPQPEETETVYARLDRTQDAAADAASTDIKLTSAPATGDAVKTLELVPAKPSDATSKPAEAAPQVTPADAAAKPASDTATATAS</sequence>
<evidence type="ECO:0000256" key="1">
    <source>
        <dbReference type="SAM" id="MobiDB-lite"/>
    </source>
</evidence>
<dbReference type="EMBL" id="JBHUEY010000001">
    <property type="protein sequence ID" value="MFD1784413.1"/>
    <property type="molecule type" value="Genomic_DNA"/>
</dbReference>
<keyword evidence="3" id="KW-0378">Hydrolase</keyword>
<dbReference type="PROSITE" id="PS51257">
    <property type="entry name" value="PROKAR_LIPOPROTEIN"/>
    <property type="match status" value="1"/>
</dbReference>
<gene>
    <name evidence="3" type="ORF">ACFSC0_13485</name>
</gene>
<dbReference type="Pfam" id="PF07486">
    <property type="entry name" value="Hydrolase_2"/>
    <property type="match status" value="1"/>
</dbReference>
<dbReference type="InterPro" id="IPR042047">
    <property type="entry name" value="SleB_dom1"/>
</dbReference>
<dbReference type="RefSeq" id="WP_377283960.1">
    <property type="nucleotide sequence ID" value="NZ_JBHRSI010000009.1"/>
</dbReference>
<feature type="region of interest" description="Disordered" evidence="1">
    <location>
        <begin position="55"/>
        <end position="86"/>
    </location>
</feature>